<keyword evidence="3" id="KW-1185">Reference proteome</keyword>
<reference evidence="2 3" key="1">
    <citation type="submission" date="2018-03" db="EMBL/GenBank/DDBJ databases">
        <title>Whole genome sequencing of Histamine producing bacteria.</title>
        <authorList>
            <person name="Butler K."/>
        </authorList>
    </citation>
    <scope>NUCLEOTIDE SEQUENCE [LARGE SCALE GENOMIC DNA]</scope>
    <source>
        <strain evidence="2 3">JCM 13586</strain>
    </source>
</reference>
<feature type="transmembrane region" description="Helical" evidence="1">
    <location>
        <begin position="155"/>
        <end position="178"/>
    </location>
</feature>
<protein>
    <submittedName>
        <fullName evidence="2">Uncharacterized protein</fullName>
    </submittedName>
</protein>
<keyword evidence="1" id="KW-0812">Transmembrane</keyword>
<dbReference type="RefSeq" id="WP_107351873.1">
    <property type="nucleotide sequence ID" value="NZ_PYMH01000030.1"/>
</dbReference>
<accession>A0A2T3IHQ1</accession>
<gene>
    <name evidence="2" type="ORF">C9I99_26705</name>
</gene>
<dbReference type="Proteomes" id="UP000241222">
    <property type="component" value="Unassembled WGS sequence"/>
</dbReference>
<sequence>MAEPNDIEQVTEVVKSIPEFVDAIGNIIQTPSGFIITTIVLLWLVLNRDFSKIFNLIERKETKRLEKLELYLSQESTADSSCLAVIKKQRNTYYFKVATRIYAEKTLRNSLISLHDRTSHNINWTTIRRAQPYLDLNSNNEVFVRDKTWNEKLGFYYNIFIAGMFSLIAVGCILLLVFSPVANFLNVVKLIGSAIALGVFALFILAQNFPVYAARKIAEEIKIEQSEQSEPIEA</sequence>
<feature type="transmembrane region" description="Helical" evidence="1">
    <location>
        <begin position="23"/>
        <end position="46"/>
    </location>
</feature>
<evidence type="ECO:0000313" key="2">
    <source>
        <dbReference type="EMBL" id="PSU27151.1"/>
    </source>
</evidence>
<dbReference type="OrthoDB" id="9835181at2"/>
<feature type="transmembrane region" description="Helical" evidence="1">
    <location>
        <begin position="184"/>
        <end position="206"/>
    </location>
</feature>
<keyword evidence="1" id="KW-0472">Membrane</keyword>
<dbReference type="EMBL" id="PYMH01000030">
    <property type="protein sequence ID" value="PSU27151.1"/>
    <property type="molecule type" value="Genomic_DNA"/>
</dbReference>
<comment type="caution">
    <text evidence="2">The sequence shown here is derived from an EMBL/GenBank/DDBJ whole genome shotgun (WGS) entry which is preliminary data.</text>
</comment>
<dbReference type="AlphaFoldDB" id="A0A2T3IHQ1"/>
<organism evidence="2 3">
    <name type="scientific">Photobacterium lutimaris</name>
    <dbReference type="NCBI Taxonomy" id="388278"/>
    <lineage>
        <taxon>Bacteria</taxon>
        <taxon>Pseudomonadati</taxon>
        <taxon>Pseudomonadota</taxon>
        <taxon>Gammaproteobacteria</taxon>
        <taxon>Vibrionales</taxon>
        <taxon>Vibrionaceae</taxon>
        <taxon>Photobacterium</taxon>
    </lineage>
</organism>
<evidence type="ECO:0000256" key="1">
    <source>
        <dbReference type="SAM" id="Phobius"/>
    </source>
</evidence>
<name>A0A2T3IHQ1_9GAMM</name>
<proteinExistence type="predicted"/>
<keyword evidence="1" id="KW-1133">Transmembrane helix</keyword>
<evidence type="ECO:0000313" key="3">
    <source>
        <dbReference type="Proteomes" id="UP000241222"/>
    </source>
</evidence>